<name>A0A1I4QR48_9PROT</name>
<dbReference type="AlphaFoldDB" id="A0A1I4QR48"/>
<gene>
    <name evidence="5 6" type="primary">rplD</name>
    <name evidence="6" type="ORF">NMYAN_20072</name>
    <name evidence="7" type="ORF">SAMN05421880_1164</name>
</gene>
<keyword evidence="8" id="KW-1185">Reference proteome</keyword>
<dbReference type="GO" id="GO:0006412">
    <property type="term" value="P:translation"/>
    <property type="evidence" value="ECO:0007669"/>
    <property type="project" value="UniProtKB-UniRule"/>
</dbReference>
<dbReference type="Gene3D" id="3.40.1370.10">
    <property type="match status" value="1"/>
</dbReference>
<comment type="function">
    <text evidence="5">Forms part of the polypeptide exit tunnel.</text>
</comment>
<dbReference type="GO" id="GO:0005840">
    <property type="term" value="C:ribosome"/>
    <property type="evidence" value="ECO:0007669"/>
    <property type="project" value="UniProtKB-KW"/>
</dbReference>
<keyword evidence="5" id="KW-0699">rRNA-binding</keyword>
<dbReference type="OrthoDB" id="9803201at2"/>
<dbReference type="PANTHER" id="PTHR10746">
    <property type="entry name" value="50S RIBOSOMAL PROTEIN L4"/>
    <property type="match status" value="1"/>
</dbReference>
<dbReference type="GO" id="GO:1990904">
    <property type="term" value="C:ribonucleoprotein complex"/>
    <property type="evidence" value="ECO:0007669"/>
    <property type="project" value="UniProtKB-KW"/>
</dbReference>
<dbReference type="HAMAP" id="MF_01328_B">
    <property type="entry name" value="Ribosomal_uL4_B"/>
    <property type="match status" value="1"/>
</dbReference>
<dbReference type="NCBIfam" id="TIGR03953">
    <property type="entry name" value="rplD_bact"/>
    <property type="match status" value="1"/>
</dbReference>
<dbReference type="SUPFAM" id="SSF52166">
    <property type="entry name" value="Ribosomal protein L4"/>
    <property type="match status" value="1"/>
</dbReference>
<dbReference type="RefSeq" id="WP_090669172.1">
    <property type="nucleotide sequence ID" value="NZ_CAJNAP010000012.1"/>
</dbReference>
<accession>A0A1I4QR48</accession>
<sequence>MEAKCIDSDGKTSKVTVSDQIFGREYNEPLVHQIVVAYMANARTGTRAQKNRSSVAKSTHKLWRQKGTGRARVGAASNPLWRGGGRIFPSNPQENFAHKVNKKMYRSGMCAILSRLVSEERLLLVDEFMVTTPKTKEFLEKLKVFDVSSALIITENIDDNLYLSSRNVPTVSVIDVAHLNPVSLLKYNKILMSRESVGKLEEMLK</sequence>
<dbReference type="PANTHER" id="PTHR10746:SF6">
    <property type="entry name" value="LARGE RIBOSOMAL SUBUNIT PROTEIN UL4M"/>
    <property type="match status" value="1"/>
</dbReference>
<dbReference type="EMBL" id="FOUF01000016">
    <property type="protein sequence ID" value="SFM42195.1"/>
    <property type="molecule type" value="Genomic_DNA"/>
</dbReference>
<protein>
    <recommendedName>
        <fullName evidence="4 5">Large ribosomal subunit protein uL4</fullName>
    </recommendedName>
</protein>
<evidence type="ECO:0000256" key="5">
    <source>
        <dbReference type="HAMAP-Rule" id="MF_01328"/>
    </source>
</evidence>
<dbReference type="GO" id="GO:0003735">
    <property type="term" value="F:structural constituent of ribosome"/>
    <property type="evidence" value="ECO:0007669"/>
    <property type="project" value="InterPro"/>
</dbReference>
<reference evidence="6" key="2">
    <citation type="submission" date="2021-02" db="EMBL/GenBank/DDBJ databases">
        <authorList>
            <person name="Han P."/>
        </authorList>
    </citation>
    <scope>NUCLEOTIDE SEQUENCE</scope>
    <source>
        <strain evidence="6">Nitrosomonas nitrosa 18-3D</strain>
    </source>
</reference>
<comment type="similarity">
    <text evidence="1 5">Belongs to the universal ribosomal protein uL4 family.</text>
</comment>
<dbReference type="EMBL" id="CAJNAP010000012">
    <property type="protein sequence ID" value="CAE6501384.1"/>
    <property type="molecule type" value="Genomic_DNA"/>
</dbReference>
<keyword evidence="5" id="KW-0694">RNA-binding</keyword>
<dbReference type="Pfam" id="PF00573">
    <property type="entry name" value="Ribosomal_L4"/>
    <property type="match status" value="1"/>
</dbReference>
<comment type="subunit">
    <text evidence="5">Part of the 50S ribosomal subunit.</text>
</comment>
<dbReference type="InterPro" id="IPR002136">
    <property type="entry name" value="Ribosomal_uL4"/>
</dbReference>
<keyword evidence="2 5" id="KW-0689">Ribosomal protein</keyword>
<dbReference type="STRING" id="52442.SAMN05421880_1164"/>
<keyword evidence="3 5" id="KW-0687">Ribonucleoprotein</keyword>
<evidence type="ECO:0000313" key="8">
    <source>
        <dbReference type="Proteomes" id="UP000199561"/>
    </source>
</evidence>
<evidence type="ECO:0000313" key="7">
    <source>
        <dbReference type="EMBL" id="SFM42195.1"/>
    </source>
</evidence>
<dbReference type="InterPro" id="IPR013005">
    <property type="entry name" value="Ribosomal_uL4-like"/>
</dbReference>
<evidence type="ECO:0000256" key="2">
    <source>
        <dbReference type="ARBA" id="ARBA00022980"/>
    </source>
</evidence>
<dbReference type="InterPro" id="IPR023574">
    <property type="entry name" value="Ribosomal_uL4_dom_sf"/>
</dbReference>
<dbReference type="Proteomes" id="UP000199561">
    <property type="component" value="Unassembled WGS sequence"/>
</dbReference>
<comment type="function">
    <text evidence="5">One of the primary rRNA binding proteins, this protein initially binds near the 5'-end of the 23S rRNA. It is important during the early stages of 50S assembly. It makes multiple contacts with different domains of the 23S rRNA in the assembled 50S subunit and ribosome.</text>
</comment>
<evidence type="ECO:0000256" key="4">
    <source>
        <dbReference type="ARBA" id="ARBA00035244"/>
    </source>
</evidence>
<organism evidence="7 8">
    <name type="scientific">Nitrosomonas nitrosa</name>
    <dbReference type="NCBI Taxonomy" id="52442"/>
    <lineage>
        <taxon>Bacteria</taxon>
        <taxon>Pseudomonadati</taxon>
        <taxon>Pseudomonadota</taxon>
        <taxon>Betaproteobacteria</taxon>
        <taxon>Nitrosomonadales</taxon>
        <taxon>Nitrosomonadaceae</taxon>
        <taxon>Nitrosomonas</taxon>
    </lineage>
</organism>
<dbReference type="Proteomes" id="UP000601736">
    <property type="component" value="Unassembled WGS sequence"/>
</dbReference>
<dbReference type="GO" id="GO:0019843">
    <property type="term" value="F:rRNA binding"/>
    <property type="evidence" value="ECO:0007669"/>
    <property type="project" value="UniProtKB-UniRule"/>
</dbReference>
<proteinExistence type="inferred from homology"/>
<reference evidence="7 8" key="1">
    <citation type="submission" date="2016-10" db="EMBL/GenBank/DDBJ databases">
        <authorList>
            <person name="de Groot N.N."/>
        </authorList>
    </citation>
    <scope>NUCLEOTIDE SEQUENCE [LARGE SCALE GENOMIC DNA]</scope>
    <source>
        <strain evidence="7 8">Nm146</strain>
    </source>
</reference>
<evidence type="ECO:0000256" key="3">
    <source>
        <dbReference type="ARBA" id="ARBA00023274"/>
    </source>
</evidence>
<evidence type="ECO:0000313" key="6">
    <source>
        <dbReference type="EMBL" id="CAE6501384.1"/>
    </source>
</evidence>
<evidence type="ECO:0000256" key="1">
    <source>
        <dbReference type="ARBA" id="ARBA00010528"/>
    </source>
</evidence>